<dbReference type="SUPFAM" id="SSF69572">
    <property type="entry name" value="Activating enzymes of the ubiquitin-like proteins"/>
    <property type="match status" value="1"/>
</dbReference>
<dbReference type="GO" id="GO:0008641">
    <property type="term" value="F:ubiquitin-like modifier activating enzyme activity"/>
    <property type="evidence" value="ECO:0007669"/>
    <property type="project" value="InterPro"/>
</dbReference>
<proteinExistence type="predicted"/>
<dbReference type="FunCoup" id="G8ZR62">
    <property type="interactions" value="34"/>
</dbReference>
<reference evidence="1 2" key="1">
    <citation type="journal article" date="2011" name="Proc. Natl. Acad. Sci. U.S.A.">
        <title>Evolutionary erosion of yeast sex chromosomes by mating-type switching accidents.</title>
        <authorList>
            <person name="Gordon J.L."/>
            <person name="Armisen D."/>
            <person name="Proux-Wera E."/>
            <person name="Oheigeartaigh S.S."/>
            <person name="Byrne K.P."/>
            <person name="Wolfe K.H."/>
        </authorList>
    </citation>
    <scope>NUCLEOTIDE SEQUENCE [LARGE SCALE GENOMIC DNA]</scope>
    <source>
        <strain evidence="2">ATCC 10662 / CBS 1146 / NBRC 0425 / NCYC 2629 / NRRL Y-866</strain>
    </source>
</reference>
<dbReference type="KEGG" id="tdl:TDEL_0C01150"/>
<organism evidence="1 2">
    <name type="scientific">Torulaspora delbrueckii</name>
    <name type="common">Yeast</name>
    <name type="synonym">Candida colliculosa</name>
    <dbReference type="NCBI Taxonomy" id="4950"/>
    <lineage>
        <taxon>Eukaryota</taxon>
        <taxon>Fungi</taxon>
        <taxon>Dikarya</taxon>
        <taxon>Ascomycota</taxon>
        <taxon>Saccharomycotina</taxon>
        <taxon>Saccharomycetes</taxon>
        <taxon>Saccharomycetales</taxon>
        <taxon>Saccharomycetaceae</taxon>
        <taxon>Torulaspora</taxon>
    </lineage>
</organism>
<dbReference type="InParanoid" id="G8ZR62"/>
<sequence>MERYDRQIRIWGAKAQEVLEDAKVAIFAKNYGEPLVQEVVKNLGLANVGSIILVLKEVHDEGLTENNGFFLSISSMLMGISTDVEVTDWNTFVNKGLPVSIVVTLNLEDPKDIQYISQLRREPLISANVKNEDGIVQLIKLPEPHIIMDTHPDYLVPYLWIDRPWPELKRFYESFDMSQLAENGQLAKVPYPVILYHIVKDRPDGDTWDSNDVKQKIDEKFPNQRDYLNVIEARRFAHLALRTAENDCRQLHEMLDCVCSEMVGKTKWFDLYNHTLAILCLCLKQLLSSSSFCLPSAKDLPDMESSTDIYSRFRSIYQAKEDEDVETFSKLLRTRPESEDISDSTAREFLSSLRRLGVLSCKKYNGEYRIPDPKGPINSPIVVNLAKVSERPTACNYFHASCFIGGLVSQEIIKLITHQHVPIDDVYTYSPDQLR</sequence>
<dbReference type="OrthoDB" id="1708823at2759"/>
<dbReference type="eggNOG" id="KOG2016">
    <property type="taxonomic scope" value="Eukaryota"/>
</dbReference>
<name>G8ZR62_TORDE</name>
<dbReference type="AlphaFoldDB" id="G8ZR62"/>
<evidence type="ECO:0000313" key="2">
    <source>
        <dbReference type="Proteomes" id="UP000005627"/>
    </source>
</evidence>
<dbReference type="RefSeq" id="XP_003680215.1">
    <property type="nucleotide sequence ID" value="XM_003680167.1"/>
</dbReference>
<evidence type="ECO:0008006" key="3">
    <source>
        <dbReference type="Google" id="ProtNLM"/>
    </source>
</evidence>
<dbReference type="Proteomes" id="UP000005627">
    <property type="component" value="Chromosome 3"/>
</dbReference>
<dbReference type="Gene3D" id="3.40.50.12550">
    <property type="entry name" value="Ubiquitin-activating enzyme E1, inactive adenylation domain, subdomain 2"/>
    <property type="match status" value="1"/>
</dbReference>
<accession>G8ZR62</accession>
<keyword evidence="2" id="KW-1185">Reference proteome</keyword>
<protein>
    <recommendedName>
        <fullName evidence="3">NEDD8-activating enzyme E1 regulatory subunit</fullName>
    </recommendedName>
</protein>
<dbReference type="Gene3D" id="3.40.50.720">
    <property type="entry name" value="NAD(P)-binding Rossmann-like Domain"/>
    <property type="match status" value="1"/>
</dbReference>
<evidence type="ECO:0000313" key="1">
    <source>
        <dbReference type="EMBL" id="CCE91004.1"/>
    </source>
</evidence>
<dbReference type="STRING" id="1076872.G8ZR62"/>
<gene>
    <name evidence="1" type="primary">TDEL0C01150</name>
    <name evidence="1" type="ORF">TDEL_0C01150</name>
</gene>
<dbReference type="GeneID" id="11500339"/>
<dbReference type="HOGENOM" id="CLU_019618_2_0_1"/>
<dbReference type="InterPro" id="IPR035985">
    <property type="entry name" value="Ubiquitin-activating_enz"/>
</dbReference>
<dbReference type="EMBL" id="HE616744">
    <property type="protein sequence ID" value="CCE91004.1"/>
    <property type="molecule type" value="Genomic_DNA"/>
</dbReference>